<dbReference type="RefSeq" id="WP_193930040.1">
    <property type="nucleotide sequence ID" value="NZ_CAWPMZ010000058.1"/>
</dbReference>
<dbReference type="EMBL" id="JADEWN010000002">
    <property type="protein sequence ID" value="MBE9188996.1"/>
    <property type="molecule type" value="Genomic_DNA"/>
</dbReference>
<reference evidence="2 3" key="1">
    <citation type="submission" date="2020-10" db="EMBL/GenBank/DDBJ databases">
        <authorList>
            <person name="Castelo-Branco R."/>
            <person name="Eusebio N."/>
            <person name="Adriana R."/>
            <person name="Vieira A."/>
            <person name="Brugerolle De Fraissinette N."/>
            <person name="Rezende De Castro R."/>
            <person name="Schneider M.P."/>
            <person name="Vasconcelos V."/>
            <person name="Leao P.N."/>
        </authorList>
    </citation>
    <scope>NUCLEOTIDE SEQUENCE [LARGE SCALE GENOMIC DNA]</scope>
    <source>
        <strain evidence="2 3">LEGE 06123</strain>
    </source>
</reference>
<sequence length="126" mass="13359">MSVSSTAEANITLGTNPTLTKENSLQRKGKDPLQLPVSASDIHPSPLPGDRPITASTFEISDTVNILGIRPIAASELQVSDTINLLGIRPIAASKLQVSKTITTSGIRPIASNKIEKIDELIGYLD</sequence>
<keyword evidence="3" id="KW-1185">Reference proteome</keyword>
<evidence type="ECO:0000313" key="3">
    <source>
        <dbReference type="Proteomes" id="UP000651156"/>
    </source>
</evidence>
<protein>
    <submittedName>
        <fullName evidence="2">Uncharacterized protein</fullName>
    </submittedName>
</protein>
<feature type="region of interest" description="Disordered" evidence="1">
    <location>
        <begin position="1"/>
        <end position="51"/>
    </location>
</feature>
<feature type="compositionally biased region" description="Polar residues" evidence="1">
    <location>
        <begin position="1"/>
        <end position="23"/>
    </location>
</feature>
<accession>A0ABR9UL36</accession>
<proteinExistence type="predicted"/>
<gene>
    <name evidence="2" type="ORF">IQ230_01155</name>
</gene>
<organism evidence="2 3">
    <name type="scientific">Gloeocapsopsis crepidinum LEGE 06123</name>
    <dbReference type="NCBI Taxonomy" id="588587"/>
    <lineage>
        <taxon>Bacteria</taxon>
        <taxon>Bacillati</taxon>
        <taxon>Cyanobacteriota</taxon>
        <taxon>Cyanophyceae</taxon>
        <taxon>Oscillatoriophycideae</taxon>
        <taxon>Chroococcales</taxon>
        <taxon>Chroococcaceae</taxon>
        <taxon>Gloeocapsopsis</taxon>
    </lineage>
</organism>
<evidence type="ECO:0000256" key="1">
    <source>
        <dbReference type="SAM" id="MobiDB-lite"/>
    </source>
</evidence>
<comment type="caution">
    <text evidence="2">The sequence shown here is derived from an EMBL/GenBank/DDBJ whole genome shotgun (WGS) entry which is preliminary data.</text>
</comment>
<evidence type="ECO:0000313" key="2">
    <source>
        <dbReference type="EMBL" id="MBE9188996.1"/>
    </source>
</evidence>
<dbReference type="Proteomes" id="UP000651156">
    <property type="component" value="Unassembled WGS sequence"/>
</dbReference>
<name>A0ABR9UL36_9CHRO</name>